<gene>
    <name evidence="1" type="ORF">BDW02DRAFT_501708</name>
</gene>
<protein>
    <submittedName>
        <fullName evidence="1">Uncharacterized protein</fullName>
    </submittedName>
</protein>
<organism evidence="1 2">
    <name type="scientific">Decorospora gaudefroyi</name>
    <dbReference type="NCBI Taxonomy" id="184978"/>
    <lineage>
        <taxon>Eukaryota</taxon>
        <taxon>Fungi</taxon>
        <taxon>Dikarya</taxon>
        <taxon>Ascomycota</taxon>
        <taxon>Pezizomycotina</taxon>
        <taxon>Dothideomycetes</taxon>
        <taxon>Pleosporomycetidae</taxon>
        <taxon>Pleosporales</taxon>
        <taxon>Pleosporineae</taxon>
        <taxon>Pleosporaceae</taxon>
        <taxon>Decorospora</taxon>
    </lineage>
</organism>
<dbReference type="AlphaFoldDB" id="A0A6A5KAL8"/>
<accession>A0A6A5KAL8</accession>
<proteinExistence type="predicted"/>
<evidence type="ECO:0000313" key="2">
    <source>
        <dbReference type="Proteomes" id="UP000800040"/>
    </source>
</evidence>
<name>A0A6A5KAL8_9PLEO</name>
<dbReference type="OrthoDB" id="3665793at2759"/>
<sequence>MHDLAPGYHTSDDVIYHAEVDFPDAFSAITDVEDVPWERVDHERIHFSEHSLFIGHVTVDATMHKMSAYYQNGGNIVLFRRGLRLTRRECETTQLASPRAHVAERTQRPLPRKLKALCEFYFAAAGFADCVHVREGWMKDFEIACLLVGVGRGGIDLREVGNILQRLLGCVRKTEHKAWGQHMQEQLRRAWPGYKKYWR</sequence>
<reference evidence="1" key="1">
    <citation type="submission" date="2020-01" db="EMBL/GenBank/DDBJ databases">
        <authorList>
            <consortium name="DOE Joint Genome Institute"/>
            <person name="Haridas S."/>
            <person name="Albert R."/>
            <person name="Binder M."/>
            <person name="Bloem J."/>
            <person name="Labutti K."/>
            <person name="Salamov A."/>
            <person name="Andreopoulos B."/>
            <person name="Baker S.E."/>
            <person name="Barry K."/>
            <person name="Bills G."/>
            <person name="Bluhm B.H."/>
            <person name="Cannon C."/>
            <person name="Castanera R."/>
            <person name="Culley D.E."/>
            <person name="Daum C."/>
            <person name="Ezra D."/>
            <person name="Gonzalez J.B."/>
            <person name="Henrissat B."/>
            <person name="Kuo A."/>
            <person name="Liang C."/>
            <person name="Lipzen A."/>
            <person name="Lutzoni F."/>
            <person name="Magnuson J."/>
            <person name="Mondo S."/>
            <person name="Nolan M."/>
            <person name="Ohm R."/>
            <person name="Pangilinan J."/>
            <person name="Park H.-J."/>
            <person name="Ramirez L."/>
            <person name="Alfaro M."/>
            <person name="Sun H."/>
            <person name="Tritt A."/>
            <person name="Yoshinaga Y."/>
            <person name="Zwiers L.-H."/>
            <person name="Turgeon B.G."/>
            <person name="Goodwin S.B."/>
            <person name="Spatafora J.W."/>
            <person name="Crous P.W."/>
            <person name="Grigoriev I.V."/>
        </authorList>
    </citation>
    <scope>NUCLEOTIDE SEQUENCE</scope>
    <source>
        <strain evidence="1">P77</strain>
    </source>
</reference>
<evidence type="ECO:0000313" key="1">
    <source>
        <dbReference type="EMBL" id="KAF1833016.1"/>
    </source>
</evidence>
<dbReference type="EMBL" id="ML975327">
    <property type="protein sequence ID" value="KAF1833016.1"/>
    <property type="molecule type" value="Genomic_DNA"/>
</dbReference>
<dbReference type="Proteomes" id="UP000800040">
    <property type="component" value="Unassembled WGS sequence"/>
</dbReference>
<keyword evidence="2" id="KW-1185">Reference proteome</keyword>